<keyword evidence="2 9" id="KW-0479">Metal-binding</keyword>
<dbReference type="eggNOG" id="COG1468">
    <property type="taxonomic scope" value="Bacteria"/>
</dbReference>
<comment type="cofactor">
    <cofactor evidence="9">
        <name>Mg(2+)</name>
        <dbReference type="ChEBI" id="CHEBI:18420"/>
    </cofactor>
    <cofactor evidence="9">
        <name>Mn(2+)</name>
        <dbReference type="ChEBI" id="CHEBI:29035"/>
    </cofactor>
    <text evidence="9">Mg(2+) or Mn(2+) required for ssDNA cleavage activity.</text>
</comment>
<comment type="similarity">
    <text evidence="9">Belongs to the CRISPR-associated exonuclease Cas4 family.</text>
</comment>
<dbReference type="GO" id="GO:0051536">
    <property type="term" value="F:iron-sulfur cluster binding"/>
    <property type="evidence" value="ECO:0007669"/>
    <property type="project" value="UniProtKB-KW"/>
</dbReference>
<organism evidence="11 12">
    <name type="scientific">Odoribacter splanchnicus (strain ATCC 29572 / DSM 20712 / CIP 104287 / JCM 15291 / NCTC 10825 / 1651/6)</name>
    <name type="common">Bacteroides splanchnicus</name>
    <dbReference type="NCBI Taxonomy" id="709991"/>
    <lineage>
        <taxon>Bacteria</taxon>
        <taxon>Pseudomonadati</taxon>
        <taxon>Bacteroidota</taxon>
        <taxon>Bacteroidia</taxon>
        <taxon>Bacteroidales</taxon>
        <taxon>Odoribacteraceae</taxon>
        <taxon>Odoribacter</taxon>
    </lineage>
</organism>
<gene>
    <name evidence="11" type="ordered locus">Odosp_1295</name>
</gene>
<keyword evidence="6 9" id="KW-0411">Iron-sulfur</keyword>
<dbReference type="GO" id="GO:0051607">
    <property type="term" value="P:defense response to virus"/>
    <property type="evidence" value="ECO:0007669"/>
    <property type="project" value="UniProtKB-KW"/>
</dbReference>
<feature type="domain" description="DUF83" evidence="10">
    <location>
        <begin position="5"/>
        <end position="165"/>
    </location>
</feature>
<keyword evidence="12" id="KW-1185">Reference proteome</keyword>
<dbReference type="PANTHER" id="PTHR37168">
    <property type="entry name" value="CRISPR-ASSOCIATED EXONUCLEASE CAS4"/>
    <property type="match status" value="1"/>
</dbReference>
<name>F9ZC90_ODOSD</name>
<dbReference type="Proteomes" id="UP000006657">
    <property type="component" value="Chromosome"/>
</dbReference>
<evidence type="ECO:0000313" key="11">
    <source>
        <dbReference type="EMBL" id="ADY32336.1"/>
    </source>
</evidence>
<evidence type="ECO:0000256" key="2">
    <source>
        <dbReference type="ARBA" id="ARBA00022723"/>
    </source>
</evidence>
<dbReference type="PaxDb" id="709991-Odosp_1295"/>
<keyword evidence="5 9" id="KW-0408">Iron</keyword>
<dbReference type="InterPro" id="IPR011604">
    <property type="entry name" value="PDDEXK-like_dom_sf"/>
</dbReference>
<evidence type="ECO:0000256" key="1">
    <source>
        <dbReference type="ARBA" id="ARBA00022722"/>
    </source>
</evidence>
<evidence type="ECO:0000256" key="4">
    <source>
        <dbReference type="ARBA" id="ARBA00022839"/>
    </source>
</evidence>
<evidence type="ECO:0000256" key="6">
    <source>
        <dbReference type="ARBA" id="ARBA00023014"/>
    </source>
</evidence>
<evidence type="ECO:0000259" key="10">
    <source>
        <dbReference type="Pfam" id="PF01930"/>
    </source>
</evidence>
<dbReference type="AlphaFoldDB" id="F9ZC90"/>
<dbReference type="EC" id="3.1.12.1" evidence="9"/>
<proteinExistence type="inferred from homology"/>
<dbReference type="KEGG" id="osp:Odosp_1295"/>
<dbReference type="RefSeq" id="WP_013611554.1">
    <property type="nucleotide sequence ID" value="NC_015160.1"/>
</dbReference>
<keyword evidence="1 9" id="KW-0540">Nuclease</keyword>
<keyword evidence="8 9" id="KW-0464">Manganese</keyword>
<comment type="cofactor">
    <cofactor evidence="9">
        <name>iron-sulfur cluster</name>
        <dbReference type="ChEBI" id="CHEBI:30408"/>
    </cofactor>
</comment>
<dbReference type="STRING" id="709991.Odosp_1295"/>
<dbReference type="InterPro" id="IPR022765">
    <property type="entry name" value="Dna2/Cas4_DUF83"/>
</dbReference>
<dbReference type="InterPro" id="IPR013343">
    <property type="entry name" value="CRISPR-assoc_prot_Cas4"/>
</dbReference>
<keyword evidence="4 9" id="KW-0269">Exonuclease</keyword>
<dbReference type="NCBIfam" id="TIGR00372">
    <property type="entry name" value="cas4"/>
    <property type="match status" value="1"/>
</dbReference>
<dbReference type="PANTHER" id="PTHR37168:SF1">
    <property type="entry name" value="CRISPR-ASSOCIATED EXONUCLEASE CAS4"/>
    <property type="match status" value="1"/>
</dbReference>
<evidence type="ECO:0000256" key="3">
    <source>
        <dbReference type="ARBA" id="ARBA00022801"/>
    </source>
</evidence>
<dbReference type="GO" id="GO:0004527">
    <property type="term" value="F:exonuclease activity"/>
    <property type="evidence" value="ECO:0007669"/>
    <property type="project" value="UniProtKB-KW"/>
</dbReference>
<accession>F9ZC90</accession>
<dbReference type="EMBL" id="CP002544">
    <property type="protein sequence ID" value="ADY32336.1"/>
    <property type="molecule type" value="Genomic_DNA"/>
</dbReference>
<protein>
    <recommendedName>
        <fullName evidence="9">CRISPR-associated exonuclease Cas4</fullName>
        <ecNumber evidence="9">3.1.12.1</ecNumber>
    </recommendedName>
</protein>
<keyword evidence="3 9" id="KW-0378">Hydrolase</keyword>
<dbReference type="GO" id="GO:0046872">
    <property type="term" value="F:metal ion binding"/>
    <property type="evidence" value="ECO:0007669"/>
    <property type="project" value="UniProtKB-KW"/>
</dbReference>
<dbReference type="GeneID" id="61274527"/>
<evidence type="ECO:0000256" key="7">
    <source>
        <dbReference type="ARBA" id="ARBA00023118"/>
    </source>
</evidence>
<dbReference type="Pfam" id="PF01930">
    <property type="entry name" value="Cas_Cas4"/>
    <property type="match status" value="1"/>
</dbReference>
<keyword evidence="7 9" id="KW-0051">Antiviral defense</keyword>
<evidence type="ECO:0000313" key="12">
    <source>
        <dbReference type="Proteomes" id="UP000006657"/>
    </source>
</evidence>
<evidence type="ECO:0000256" key="9">
    <source>
        <dbReference type="RuleBase" id="RU365022"/>
    </source>
</evidence>
<evidence type="ECO:0000256" key="5">
    <source>
        <dbReference type="ARBA" id="ARBA00023004"/>
    </source>
</evidence>
<evidence type="ECO:0000256" key="8">
    <source>
        <dbReference type="ARBA" id="ARBA00023211"/>
    </source>
</evidence>
<dbReference type="Gene3D" id="3.90.320.10">
    <property type="match status" value="1"/>
</dbReference>
<comment type="function">
    <text evidence="9">CRISPR (clustered regularly interspaced short palindromic repeat) is an adaptive immune system that provides protection against mobile genetic elements (viruses, transposable elements and conjugative plasmids). CRISPR clusters contain sequences complementary to antecedent mobile elements and target invading nucleic acids. CRISPR clusters are transcribed and processed into CRISPR RNA (crRNA).</text>
</comment>
<reference evidence="11 12" key="1">
    <citation type="journal article" date="2011" name="Stand. Genomic Sci.">
        <title>Complete genome sequence of Odoribacter splanchnicus type strain (1651/6).</title>
        <authorList>
            <consortium name="US DOE Joint Genome Institute (JGI-PGF)"/>
            <person name="Goker M."/>
            <person name="Gronow S."/>
            <person name="Zeytun A."/>
            <person name="Nolan M."/>
            <person name="Lucas S."/>
            <person name="Lapidus A."/>
            <person name="Hammon N."/>
            <person name="Deshpande S."/>
            <person name="Cheng J.F."/>
            <person name="Pitluck S."/>
            <person name="Liolios K."/>
            <person name="Pagani I."/>
            <person name="Ivanova N."/>
            <person name="Mavromatis K."/>
            <person name="Ovchinikova G."/>
            <person name="Pati A."/>
            <person name="Tapia R."/>
            <person name="Han C."/>
            <person name="Goodwin L."/>
            <person name="Chen A."/>
            <person name="Palaniappan K."/>
            <person name="Land M."/>
            <person name="Hauser L."/>
            <person name="Jeffries C.D."/>
            <person name="Brambilla E.M."/>
            <person name="Rohde M."/>
            <person name="Detter J.C."/>
            <person name="Woyke T."/>
            <person name="Bristow J."/>
            <person name="Markowitz V."/>
            <person name="Hugenholtz P."/>
            <person name="Eisen J.A."/>
            <person name="Kyrpides N.C."/>
            <person name="Klenk H.P."/>
        </authorList>
    </citation>
    <scope>NUCLEOTIDE SEQUENCE [LARGE SCALE GENOMIC DNA]</scope>
    <source>
        <strain evidence="12">ATCC 29572 / DSM 20712 / JCM 15291 / NCTC 10825 / 1651/6</strain>
    </source>
</reference>
<dbReference type="HOGENOM" id="CLU_133784_0_0_10"/>
<sequence>MINVTGTLINLYQVCKRETWLHANGIRMEHTSDVVTEGKLVHETSYPNRAARYEEVRIGGSVIDFYDPKEKVIHEIKKSTSKEEAYIWQVKYYLLLFEREGIADVVGMLEYPLLRETMRVELEEGDREILRQMEVEIRQLIGEEACPPALSKGKCGACSYYEFCYSGEGE</sequence>